<organism evidence="2 3">
    <name type="scientific">Pedobacter nyackensis</name>
    <dbReference type="NCBI Taxonomy" id="475255"/>
    <lineage>
        <taxon>Bacteria</taxon>
        <taxon>Pseudomonadati</taxon>
        <taxon>Bacteroidota</taxon>
        <taxon>Sphingobacteriia</taxon>
        <taxon>Sphingobacteriales</taxon>
        <taxon>Sphingobacteriaceae</taxon>
        <taxon>Pedobacter</taxon>
    </lineage>
</organism>
<dbReference type="STRING" id="475255.SAMN04488101_101814"/>
<evidence type="ECO:0000313" key="2">
    <source>
        <dbReference type="EMBL" id="SMC62554.1"/>
    </source>
</evidence>
<proteinExistence type="predicted"/>
<reference evidence="2 3" key="1">
    <citation type="submission" date="2017-04" db="EMBL/GenBank/DDBJ databases">
        <authorList>
            <person name="Afonso C.L."/>
            <person name="Miller P.J."/>
            <person name="Scott M.A."/>
            <person name="Spackman E."/>
            <person name="Goraichik I."/>
            <person name="Dimitrov K.M."/>
            <person name="Suarez D.L."/>
            <person name="Swayne D.E."/>
        </authorList>
    </citation>
    <scope>NUCLEOTIDE SEQUENCE [LARGE SCALE GENOMIC DNA]</scope>
    <source>
        <strain evidence="2 3">DSM 19625</strain>
    </source>
</reference>
<keyword evidence="1" id="KW-0472">Membrane</keyword>
<keyword evidence="1" id="KW-0812">Transmembrane</keyword>
<name>A0A1W2APM3_9SPHI</name>
<accession>A0A1W2APM3</accession>
<dbReference type="AlphaFoldDB" id="A0A1W2APM3"/>
<feature type="transmembrane region" description="Helical" evidence="1">
    <location>
        <begin position="212"/>
        <end position="232"/>
    </location>
</feature>
<evidence type="ECO:0000313" key="3">
    <source>
        <dbReference type="Proteomes" id="UP000192678"/>
    </source>
</evidence>
<evidence type="ECO:0000256" key="1">
    <source>
        <dbReference type="SAM" id="Phobius"/>
    </source>
</evidence>
<protein>
    <submittedName>
        <fullName evidence="2">Uncharacterized protein</fullName>
    </submittedName>
</protein>
<keyword evidence="3" id="KW-1185">Reference proteome</keyword>
<keyword evidence="1" id="KW-1133">Transmembrane helix</keyword>
<dbReference type="EMBL" id="FWYB01000001">
    <property type="protein sequence ID" value="SMC62554.1"/>
    <property type="molecule type" value="Genomic_DNA"/>
</dbReference>
<gene>
    <name evidence="2" type="ORF">SAMN04488101_101814</name>
</gene>
<dbReference type="Proteomes" id="UP000192678">
    <property type="component" value="Unassembled WGS sequence"/>
</dbReference>
<sequence length="249" mass="27918">MVVMASYALTARAQMHESKNFLRLYSDSVIYARTIKLRPDFAGYWQLRADSRRVPTEQVKFFNNEDGFFANTRRLNLGGETSFSERIVEGRINVFQEMTYDPFLHERGPRYRHRREPVVDFGMYYNKGFGDLKKMNYNNLKKDMADHPESIDLLNNYRKSMTTSKMLYTAAGVSVVAGLVSFLVAGSSNGSSSSFGDHKFGSSSMSSSGANFTSSFVLLGLGTGLAIGGYSVQISGSRKLENVIDAYNR</sequence>
<feature type="transmembrane region" description="Helical" evidence="1">
    <location>
        <begin position="166"/>
        <end position="185"/>
    </location>
</feature>